<sequence length="85" mass="9614">MTEPKNAPVVQGGNFKELYKKKFGTVLAKNRAMTPEQLFDLSVKYFEWAEDNAIKRQNQPASRVAFTSHLFISRASSLGPDTDYS</sequence>
<name>K4NZB3_9CAUD</name>
<proteinExistence type="predicted"/>
<dbReference type="RefSeq" id="YP_007112698.1">
    <property type="nucleotide sequence ID" value="NC_019725.1"/>
</dbReference>
<reference evidence="1 2" key="1">
    <citation type="journal article" date="2013" name="Genome Announc.">
        <title>Complete Genome Sequence of Escherichia Phage ADB-2 Isolated from a Fecal Sample of Poultry.</title>
        <authorList>
            <person name="Bhensdadia D.V."/>
            <person name="Bhimani H.D."/>
            <person name="Rawal C.M."/>
            <person name="Kothari V.V."/>
            <person name="Raval V.H."/>
            <person name="Kothari C.R."/>
            <person name="Patel A.B."/>
            <person name="Bhatt V.D."/>
            <person name="Parmar N.R."/>
            <person name="Sajnani M.R."/>
            <person name="Koringa P.G."/>
            <person name="Joshi C.G."/>
            <person name="Singh S.P."/>
            <person name="Kothari R.K."/>
        </authorList>
    </citation>
    <scope>NUCLEOTIDE SEQUENCE [LARGE SCALE GENOMIC DNA]</scope>
    <source>
        <strain evidence="1">ADB-2</strain>
    </source>
</reference>
<dbReference type="EMBL" id="JX912252">
    <property type="protein sequence ID" value="AFV50928.1"/>
    <property type="molecule type" value="Genomic_DNA"/>
</dbReference>
<dbReference type="GeneID" id="14182660"/>
<dbReference type="OrthoDB" id="12815at10239"/>
<dbReference type="Proteomes" id="UP000009210">
    <property type="component" value="Segment"/>
</dbReference>
<keyword evidence="2" id="KW-1185">Reference proteome</keyword>
<gene>
    <name evidence="1" type="ORF">B508_00165</name>
</gene>
<dbReference type="KEGG" id="vg:14182660"/>
<accession>K4NZB3</accession>
<evidence type="ECO:0000313" key="2">
    <source>
        <dbReference type="Proteomes" id="UP000009210"/>
    </source>
</evidence>
<organism evidence="1 2">
    <name type="scientific">Escherichia phage ADB-2</name>
    <dbReference type="NCBI Taxonomy" id="1216926"/>
    <lineage>
        <taxon>Viruses</taxon>
        <taxon>Duplodnaviria</taxon>
        <taxon>Heunggongvirae</taxon>
        <taxon>Uroviricota</taxon>
        <taxon>Caudoviricetes</taxon>
        <taxon>Drexlerviridae</taxon>
        <taxon>Tunavirinae</taxon>
        <taxon>Tunavirus</taxon>
        <taxon>Tunavirus ADB2</taxon>
    </lineage>
</organism>
<evidence type="ECO:0000313" key="1">
    <source>
        <dbReference type="EMBL" id="AFV50928.1"/>
    </source>
</evidence>
<protein>
    <submittedName>
        <fullName evidence="1">Uncharacterized protein</fullName>
    </submittedName>
</protein>